<gene>
    <name evidence="6" type="ORF">ASPCADRAFT_162894</name>
</gene>
<evidence type="ECO:0008006" key="8">
    <source>
        <dbReference type="Google" id="ProtNLM"/>
    </source>
</evidence>
<feature type="transmembrane region" description="Helical" evidence="5">
    <location>
        <begin position="47"/>
        <end position="67"/>
    </location>
</feature>
<keyword evidence="3 5" id="KW-1133">Transmembrane helix</keyword>
<evidence type="ECO:0000256" key="1">
    <source>
        <dbReference type="ARBA" id="ARBA00004141"/>
    </source>
</evidence>
<keyword evidence="7" id="KW-1185">Reference proteome</keyword>
<dbReference type="InterPro" id="IPR007568">
    <property type="entry name" value="RTA1"/>
</dbReference>
<dbReference type="OMA" id="FRARTWF"/>
<feature type="transmembrane region" description="Helical" evidence="5">
    <location>
        <begin position="12"/>
        <end position="35"/>
    </location>
</feature>
<feature type="transmembrane region" description="Helical" evidence="5">
    <location>
        <begin position="79"/>
        <end position="100"/>
    </location>
</feature>
<comment type="subcellular location">
    <subcellularLocation>
        <location evidence="1">Membrane</location>
        <topology evidence="1">Multi-pass membrane protein</topology>
    </subcellularLocation>
</comment>
<evidence type="ECO:0000256" key="4">
    <source>
        <dbReference type="ARBA" id="ARBA00023136"/>
    </source>
</evidence>
<sequence>MPELQTRGTYVFWYYVPSIGAAVIFLLLFIVLTALHCWKLFTTRTWFCISFTLGGVFEVIGYIGRAAAHNNTTSMGPYIVSQIFILLGPTLFAASIYMTLSRIIRSVKGENLSVIRISRLTKTFVWGDVLSFIVQGNSSSLSVLGYPLYAKICVIVGLAIQLVSFAIFWLTAVVFFQRIRRTPTMESLNRDLPWRQSIYMLYAVSSLIMIRSIFRIVEYVMGNDGYALQHEWTMYVFDSVPMGIVMVVFWIWYPDRLHAYLDLDATVLLTTPAGYTGV</sequence>
<feature type="transmembrane region" description="Helical" evidence="5">
    <location>
        <begin position="148"/>
        <end position="176"/>
    </location>
</feature>
<evidence type="ECO:0000256" key="3">
    <source>
        <dbReference type="ARBA" id="ARBA00022989"/>
    </source>
</evidence>
<dbReference type="PANTHER" id="PTHR31465">
    <property type="entry name" value="PROTEIN RTA1-RELATED"/>
    <property type="match status" value="1"/>
</dbReference>
<reference evidence="7" key="1">
    <citation type="journal article" date="2017" name="Genome Biol.">
        <title>Comparative genomics reveals high biological diversity and specific adaptations in the industrially and medically important fungal genus Aspergillus.</title>
        <authorList>
            <person name="de Vries R.P."/>
            <person name="Riley R."/>
            <person name="Wiebenga A."/>
            <person name="Aguilar-Osorio G."/>
            <person name="Amillis S."/>
            <person name="Uchima C.A."/>
            <person name="Anderluh G."/>
            <person name="Asadollahi M."/>
            <person name="Askin M."/>
            <person name="Barry K."/>
            <person name="Battaglia E."/>
            <person name="Bayram O."/>
            <person name="Benocci T."/>
            <person name="Braus-Stromeyer S.A."/>
            <person name="Caldana C."/>
            <person name="Canovas D."/>
            <person name="Cerqueira G.C."/>
            <person name="Chen F."/>
            <person name="Chen W."/>
            <person name="Choi C."/>
            <person name="Clum A."/>
            <person name="Dos Santos R.A."/>
            <person name="Damasio A.R."/>
            <person name="Diallinas G."/>
            <person name="Emri T."/>
            <person name="Fekete E."/>
            <person name="Flipphi M."/>
            <person name="Freyberg S."/>
            <person name="Gallo A."/>
            <person name="Gournas C."/>
            <person name="Habgood R."/>
            <person name="Hainaut M."/>
            <person name="Harispe M.L."/>
            <person name="Henrissat B."/>
            <person name="Hilden K.S."/>
            <person name="Hope R."/>
            <person name="Hossain A."/>
            <person name="Karabika E."/>
            <person name="Karaffa L."/>
            <person name="Karanyi Z."/>
            <person name="Krasevec N."/>
            <person name="Kuo A."/>
            <person name="Kusch H."/>
            <person name="LaButti K."/>
            <person name="Lagendijk E.L."/>
            <person name="Lapidus A."/>
            <person name="Levasseur A."/>
            <person name="Lindquist E."/>
            <person name="Lipzen A."/>
            <person name="Logrieco A.F."/>
            <person name="MacCabe A."/>
            <person name="Maekelae M.R."/>
            <person name="Malavazi I."/>
            <person name="Melin P."/>
            <person name="Meyer V."/>
            <person name="Mielnichuk N."/>
            <person name="Miskei M."/>
            <person name="Molnar A.P."/>
            <person name="Mule G."/>
            <person name="Ngan C.Y."/>
            <person name="Orejas M."/>
            <person name="Orosz E."/>
            <person name="Ouedraogo J.P."/>
            <person name="Overkamp K.M."/>
            <person name="Park H.-S."/>
            <person name="Perrone G."/>
            <person name="Piumi F."/>
            <person name="Punt P.J."/>
            <person name="Ram A.F."/>
            <person name="Ramon A."/>
            <person name="Rauscher S."/>
            <person name="Record E."/>
            <person name="Riano-Pachon D.M."/>
            <person name="Robert V."/>
            <person name="Roehrig J."/>
            <person name="Ruller R."/>
            <person name="Salamov A."/>
            <person name="Salih N.S."/>
            <person name="Samson R.A."/>
            <person name="Sandor E."/>
            <person name="Sanguinetti M."/>
            <person name="Schuetze T."/>
            <person name="Sepcic K."/>
            <person name="Shelest E."/>
            <person name="Sherlock G."/>
            <person name="Sophianopoulou V."/>
            <person name="Squina F.M."/>
            <person name="Sun H."/>
            <person name="Susca A."/>
            <person name="Todd R.B."/>
            <person name="Tsang A."/>
            <person name="Unkles S.E."/>
            <person name="van de Wiele N."/>
            <person name="van Rossen-Uffink D."/>
            <person name="Oliveira J.V."/>
            <person name="Vesth T.C."/>
            <person name="Visser J."/>
            <person name="Yu J.-H."/>
            <person name="Zhou M."/>
            <person name="Andersen M.R."/>
            <person name="Archer D.B."/>
            <person name="Baker S.E."/>
            <person name="Benoit I."/>
            <person name="Brakhage A.A."/>
            <person name="Braus G.H."/>
            <person name="Fischer R."/>
            <person name="Frisvad J.C."/>
            <person name="Goldman G.H."/>
            <person name="Houbraken J."/>
            <person name="Oakley B."/>
            <person name="Pocsi I."/>
            <person name="Scazzocchio C."/>
            <person name="Seiboth B."/>
            <person name="vanKuyk P.A."/>
            <person name="Wortman J."/>
            <person name="Dyer P.S."/>
            <person name="Grigoriev I.V."/>
        </authorList>
    </citation>
    <scope>NUCLEOTIDE SEQUENCE [LARGE SCALE GENOMIC DNA]</scope>
    <source>
        <strain evidence="7">ITEM 5010</strain>
    </source>
</reference>
<feature type="transmembrane region" description="Helical" evidence="5">
    <location>
        <begin position="234"/>
        <end position="253"/>
    </location>
</feature>
<proteinExistence type="predicted"/>
<dbReference type="AlphaFoldDB" id="A0A1R3RWZ1"/>
<organism evidence="6 7">
    <name type="scientific">Aspergillus carbonarius (strain ITEM 5010)</name>
    <dbReference type="NCBI Taxonomy" id="602072"/>
    <lineage>
        <taxon>Eukaryota</taxon>
        <taxon>Fungi</taxon>
        <taxon>Dikarya</taxon>
        <taxon>Ascomycota</taxon>
        <taxon>Pezizomycotina</taxon>
        <taxon>Eurotiomycetes</taxon>
        <taxon>Eurotiomycetidae</taxon>
        <taxon>Eurotiales</taxon>
        <taxon>Aspergillaceae</taxon>
        <taxon>Aspergillus</taxon>
        <taxon>Aspergillus subgen. Circumdati</taxon>
    </lineage>
</organism>
<evidence type="ECO:0000313" key="7">
    <source>
        <dbReference type="Proteomes" id="UP000188318"/>
    </source>
</evidence>
<feature type="transmembrane region" description="Helical" evidence="5">
    <location>
        <begin position="120"/>
        <end position="136"/>
    </location>
</feature>
<keyword evidence="4 5" id="KW-0472">Membrane</keyword>
<evidence type="ECO:0000313" key="6">
    <source>
        <dbReference type="EMBL" id="OOF99003.1"/>
    </source>
</evidence>
<keyword evidence="2 5" id="KW-0812">Transmembrane</keyword>
<dbReference type="GO" id="GO:0016020">
    <property type="term" value="C:membrane"/>
    <property type="evidence" value="ECO:0007669"/>
    <property type="project" value="UniProtKB-SubCell"/>
</dbReference>
<accession>A0A1R3RWZ1</accession>
<evidence type="ECO:0000256" key="5">
    <source>
        <dbReference type="SAM" id="Phobius"/>
    </source>
</evidence>
<feature type="transmembrane region" description="Helical" evidence="5">
    <location>
        <begin position="197"/>
        <end position="214"/>
    </location>
</feature>
<evidence type="ECO:0000256" key="2">
    <source>
        <dbReference type="ARBA" id="ARBA00022692"/>
    </source>
</evidence>
<protein>
    <recommendedName>
        <fullName evidence="8">RTA1 like protein</fullName>
    </recommendedName>
</protein>
<dbReference type="Pfam" id="PF04479">
    <property type="entry name" value="RTA1"/>
    <property type="match status" value="1"/>
</dbReference>
<name>A0A1R3RWZ1_ASPC5</name>
<dbReference type="EMBL" id="KV907495">
    <property type="protein sequence ID" value="OOF99003.1"/>
    <property type="molecule type" value="Genomic_DNA"/>
</dbReference>
<dbReference type="OrthoDB" id="3358017at2759"/>
<dbReference type="Proteomes" id="UP000188318">
    <property type="component" value="Unassembled WGS sequence"/>
</dbReference>
<dbReference type="STRING" id="602072.A0A1R3RWZ1"/>
<dbReference type="PANTHER" id="PTHR31465:SF35">
    <property type="entry name" value="RTA1 DOMAIN PROTEIN-RELATED"/>
    <property type="match status" value="1"/>
</dbReference>
<dbReference type="VEuPathDB" id="FungiDB:ASPCADRAFT_162894"/>